<evidence type="ECO:0000313" key="1">
    <source>
        <dbReference type="EMBL" id="KAA6331776.1"/>
    </source>
</evidence>
<dbReference type="AlphaFoldDB" id="A0A5J4RCJ0"/>
<reference evidence="1" key="1">
    <citation type="submission" date="2019-03" db="EMBL/GenBank/DDBJ databases">
        <title>Single cell metagenomics reveals metabolic interactions within the superorganism composed of flagellate Streblomastix strix and complex community of Bacteroidetes bacteria on its surface.</title>
        <authorList>
            <person name="Treitli S.C."/>
            <person name="Kolisko M."/>
            <person name="Husnik F."/>
            <person name="Keeling P."/>
            <person name="Hampl V."/>
        </authorList>
    </citation>
    <scope>NUCLEOTIDE SEQUENCE</scope>
    <source>
        <strain evidence="1">STM</strain>
    </source>
</reference>
<gene>
    <name evidence="1" type="ORF">EZS27_019657</name>
</gene>
<protein>
    <submittedName>
        <fullName evidence="1">Uncharacterized protein</fullName>
    </submittedName>
</protein>
<comment type="caution">
    <text evidence="1">The sequence shown here is derived from an EMBL/GenBank/DDBJ whole genome shotgun (WGS) entry which is preliminary data.</text>
</comment>
<organism evidence="1">
    <name type="scientific">termite gut metagenome</name>
    <dbReference type="NCBI Taxonomy" id="433724"/>
    <lineage>
        <taxon>unclassified sequences</taxon>
        <taxon>metagenomes</taxon>
        <taxon>organismal metagenomes</taxon>
    </lineage>
</organism>
<proteinExistence type="predicted"/>
<dbReference type="EMBL" id="SNRY01001327">
    <property type="protein sequence ID" value="KAA6331776.1"/>
    <property type="molecule type" value="Genomic_DNA"/>
</dbReference>
<name>A0A5J4RCJ0_9ZZZZ</name>
<accession>A0A5J4RCJ0</accession>
<sequence length="60" mass="7324">MDAKEFFDKVVQMRLAQKDYFKTRAKCYLVKSKRYEKEIDSEIKRVQTILNETNNPKMKF</sequence>